<reference evidence="6 7" key="1">
    <citation type="submission" date="2016-11" db="EMBL/GenBank/DDBJ databases">
        <authorList>
            <person name="Jaros S."/>
            <person name="Januszkiewicz K."/>
            <person name="Wedrychowicz H."/>
        </authorList>
    </citation>
    <scope>NUCLEOTIDE SEQUENCE [LARGE SCALE GENOMIC DNA]</scope>
    <source>
        <strain evidence="6 7">DSM 16917</strain>
    </source>
</reference>
<sequence>MKTASKLMQRLTGIAKVNLGLKRKQRRLYYEGAAINRAIPVGTPVRLTPGVTRTTLVPDADGKHSIIRRTIAGKEHGVIDIVNKTIHSLYRHTESVYFVLREGLIEILTSLTALQDRQQWQALAEKLKRGGKLTIASICSGGDILTRAIIDGLSKHVPAQLAYSCEADPAVGSMAVAHSPVWQDNPDAICYHLPLQQMLSQPLPRTDGIVASLPCTSLSSLAEADRRRRMSKARQDKALDDSASQALGEELPALKLALARLAQRNDTTVLAEVTERLERLERMATPNTATKPMDEVEKNSLFMGLYALASQSRPLFVVLENVHAALNDLSMKLLITWMQGLGYQFSYEVRCASDHGAMEQRPRLAALFTLPPISVELQVIPTRPANQVPLNALLQPVPDSAWSDMSKGIARGEAQLAKGNGFEVKQLTGDETRIGCIGAQYWRGYKTCVIVGEQGHRQITPLERARAMGWDEADQAQVIATIEREALGNRDSNGKTRRPRKHSRAGSELVGNAISPPMWRDIGSAIGAAIARTLATFNGQPQLSLAFDG</sequence>
<feature type="compositionally biased region" description="Basic residues" evidence="5">
    <location>
        <begin position="495"/>
        <end position="504"/>
    </location>
</feature>
<dbReference type="GO" id="GO:0003886">
    <property type="term" value="F:DNA (cytosine-5-)-methyltransferase activity"/>
    <property type="evidence" value="ECO:0007669"/>
    <property type="project" value="UniProtKB-EC"/>
</dbReference>
<dbReference type="InterPro" id="IPR001525">
    <property type="entry name" value="C5_MeTfrase"/>
</dbReference>
<dbReference type="EMBL" id="FQXG01000003">
    <property type="protein sequence ID" value="SHH54596.1"/>
    <property type="molecule type" value="Genomic_DNA"/>
</dbReference>
<organism evidence="6 7">
    <name type="scientific">Ferrimonas marina</name>
    <dbReference type="NCBI Taxonomy" id="299255"/>
    <lineage>
        <taxon>Bacteria</taxon>
        <taxon>Pseudomonadati</taxon>
        <taxon>Pseudomonadota</taxon>
        <taxon>Gammaproteobacteria</taxon>
        <taxon>Alteromonadales</taxon>
        <taxon>Ferrimonadaceae</taxon>
        <taxon>Ferrimonas</taxon>
    </lineage>
</organism>
<evidence type="ECO:0000256" key="3">
    <source>
        <dbReference type="ARBA" id="ARBA00022747"/>
    </source>
</evidence>
<keyword evidence="2" id="KW-0808">Transferase</keyword>
<accession>A0A1M5TVH8</accession>
<feature type="region of interest" description="Disordered" evidence="5">
    <location>
        <begin position="486"/>
        <end position="509"/>
    </location>
</feature>
<keyword evidence="7" id="KW-1185">Reference proteome</keyword>
<comment type="catalytic activity">
    <reaction evidence="4">
        <text>a 2'-deoxycytidine in DNA + S-adenosyl-L-methionine = a 5-methyl-2'-deoxycytidine in DNA + S-adenosyl-L-homocysteine + H(+)</text>
        <dbReference type="Rhea" id="RHEA:13681"/>
        <dbReference type="Rhea" id="RHEA-COMP:11369"/>
        <dbReference type="Rhea" id="RHEA-COMP:11370"/>
        <dbReference type="ChEBI" id="CHEBI:15378"/>
        <dbReference type="ChEBI" id="CHEBI:57856"/>
        <dbReference type="ChEBI" id="CHEBI:59789"/>
        <dbReference type="ChEBI" id="CHEBI:85452"/>
        <dbReference type="ChEBI" id="CHEBI:85454"/>
        <dbReference type="EC" id="2.1.1.37"/>
    </reaction>
</comment>
<gene>
    <name evidence="6" type="ORF">SAMN02745129_2289</name>
</gene>
<dbReference type="GO" id="GO:0009307">
    <property type="term" value="P:DNA restriction-modification system"/>
    <property type="evidence" value="ECO:0007669"/>
    <property type="project" value="UniProtKB-KW"/>
</dbReference>
<evidence type="ECO:0000256" key="1">
    <source>
        <dbReference type="ARBA" id="ARBA00022603"/>
    </source>
</evidence>
<dbReference type="Proteomes" id="UP000184268">
    <property type="component" value="Unassembled WGS sequence"/>
</dbReference>
<dbReference type="RefSeq" id="WP_067655945.1">
    <property type="nucleotide sequence ID" value="NZ_FQXG01000003.1"/>
</dbReference>
<dbReference type="Gene3D" id="3.40.50.150">
    <property type="entry name" value="Vaccinia Virus protein VP39"/>
    <property type="match status" value="1"/>
</dbReference>
<evidence type="ECO:0000256" key="4">
    <source>
        <dbReference type="ARBA" id="ARBA00047422"/>
    </source>
</evidence>
<evidence type="ECO:0000313" key="7">
    <source>
        <dbReference type="Proteomes" id="UP000184268"/>
    </source>
</evidence>
<dbReference type="AlphaFoldDB" id="A0A1M5TVH8"/>
<evidence type="ECO:0000256" key="2">
    <source>
        <dbReference type="ARBA" id="ARBA00022679"/>
    </source>
</evidence>
<dbReference type="SUPFAM" id="SSF53335">
    <property type="entry name" value="S-adenosyl-L-methionine-dependent methyltransferases"/>
    <property type="match status" value="1"/>
</dbReference>
<evidence type="ECO:0000256" key="5">
    <source>
        <dbReference type="SAM" id="MobiDB-lite"/>
    </source>
</evidence>
<dbReference type="InterPro" id="IPR029063">
    <property type="entry name" value="SAM-dependent_MTases_sf"/>
</dbReference>
<dbReference type="Pfam" id="PF00145">
    <property type="entry name" value="DNA_methylase"/>
    <property type="match status" value="1"/>
</dbReference>
<keyword evidence="3" id="KW-0680">Restriction system</keyword>
<dbReference type="GO" id="GO:0032259">
    <property type="term" value="P:methylation"/>
    <property type="evidence" value="ECO:0007669"/>
    <property type="project" value="UniProtKB-KW"/>
</dbReference>
<proteinExistence type="predicted"/>
<evidence type="ECO:0000313" key="6">
    <source>
        <dbReference type="EMBL" id="SHH54596.1"/>
    </source>
</evidence>
<protein>
    <submittedName>
        <fullName evidence="6">Site-specific DNA-cytosine methylase</fullName>
    </submittedName>
</protein>
<dbReference type="STRING" id="299255.SAMN02745129_2289"/>
<name>A0A1M5TVH8_9GAMM</name>
<keyword evidence="1 6" id="KW-0489">Methyltransferase</keyword>